<dbReference type="EMBL" id="JAKLTY010000050">
    <property type="protein sequence ID" value="MCG2632829.1"/>
    <property type="molecule type" value="Genomic_DNA"/>
</dbReference>
<evidence type="ECO:0000313" key="5">
    <source>
        <dbReference type="Proteomes" id="UP001139012"/>
    </source>
</evidence>
<accession>A0A9X1RLI3</accession>
<feature type="chain" id="PRO_5040984914" description="Secreted protein" evidence="2">
    <location>
        <begin position="24"/>
        <end position="85"/>
    </location>
</feature>
<comment type="caution">
    <text evidence="3">The sequence shown here is derived from an EMBL/GenBank/DDBJ whole genome shotgun (WGS) entry which is preliminary data.</text>
</comment>
<proteinExistence type="predicted"/>
<feature type="region of interest" description="Disordered" evidence="1">
    <location>
        <begin position="57"/>
        <end position="85"/>
    </location>
</feature>
<gene>
    <name evidence="4" type="ORF">L6637_40560</name>
    <name evidence="3" type="ORF">L6654_40280</name>
</gene>
<dbReference type="EMBL" id="JAKLUA010000037">
    <property type="protein sequence ID" value="MCG2673187.1"/>
    <property type="molecule type" value="Genomic_DNA"/>
</dbReference>
<dbReference type="AlphaFoldDB" id="A0A9X1RLI3"/>
<name>A0A9X1RLI3_9BRAD</name>
<reference evidence="3" key="1">
    <citation type="submission" date="2022-01" db="EMBL/GenBank/DDBJ databases">
        <title>Genome sequnece data of strain Bradyrhizobium sp. nov.</title>
        <authorList>
            <person name="Zhang J."/>
        </authorList>
    </citation>
    <scope>NUCLEOTIDE SEQUENCE</scope>
    <source>
        <strain evidence="4">WYCCWR 12774</strain>
        <strain evidence="3">WYCCWR 13023</strain>
    </source>
</reference>
<dbReference type="RefSeq" id="WP_237867184.1">
    <property type="nucleotide sequence ID" value="NZ_JAKLTY010000050.1"/>
</dbReference>
<organism evidence="3 6">
    <name type="scientific">Bradyrhizobium zhengyangense</name>
    <dbReference type="NCBI Taxonomy" id="2911009"/>
    <lineage>
        <taxon>Bacteria</taxon>
        <taxon>Pseudomonadati</taxon>
        <taxon>Pseudomonadota</taxon>
        <taxon>Alphaproteobacteria</taxon>
        <taxon>Hyphomicrobiales</taxon>
        <taxon>Nitrobacteraceae</taxon>
        <taxon>Bradyrhizobium</taxon>
    </lineage>
</organism>
<sequence length="85" mass="8770">MRTMMTSVIALLTLVSLTAGVKAESCPPGTVQVCPPPSKTRPPGGPPAWCRCEGPPGSPTWGGRAEIHKKNVPTVKPGKSPGPND</sequence>
<dbReference type="Proteomes" id="UP001139054">
    <property type="component" value="Unassembled WGS sequence"/>
</dbReference>
<evidence type="ECO:0000256" key="1">
    <source>
        <dbReference type="SAM" id="MobiDB-lite"/>
    </source>
</evidence>
<protein>
    <recommendedName>
        <fullName evidence="7">Secreted protein</fullName>
    </recommendedName>
</protein>
<evidence type="ECO:0008006" key="7">
    <source>
        <dbReference type="Google" id="ProtNLM"/>
    </source>
</evidence>
<feature type="signal peptide" evidence="2">
    <location>
        <begin position="1"/>
        <end position="23"/>
    </location>
</feature>
<evidence type="ECO:0000313" key="6">
    <source>
        <dbReference type="Proteomes" id="UP001139054"/>
    </source>
</evidence>
<evidence type="ECO:0000313" key="4">
    <source>
        <dbReference type="EMBL" id="MCG2673187.1"/>
    </source>
</evidence>
<keyword evidence="2" id="KW-0732">Signal</keyword>
<evidence type="ECO:0000256" key="2">
    <source>
        <dbReference type="SAM" id="SignalP"/>
    </source>
</evidence>
<dbReference type="Proteomes" id="UP001139012">
    <property type="component" value="Unassembled WGS sequence"/>
</dbReference>
<evidence type="ECO:0000313" key="3">
    <source>
        <dbReference type="EMBL" id="MCG2632829.1"/>
    </source>
</evidence>
<keyword evidence="5" id="KW-1185">Reference proteome</keyword>